<evidence type="ECO:0000256" key="1">
    <source>
        <dbReference type="SAM" id="MobiDB-lite"/>
    </source>
</evidence>
<dbReference type="PANTHER" id="PTHR36840:SF1">
    <property type="entry name" value="BLL5714 PROTEIN"/>
    <property type="match status" value="1"/>
</dbReference>
<dbReference type="OrthoDB" id="7698234at2"/>
<feature type="transmembrane region" description="Helical" evidence="2">
    <location>
        <begin position="288"/>
        <end position="308"/>
    </location>
</feature>
<feature type="transmembrane region" description="Helical" evidence="2">
    <location>
        <begin position="328"/>
        <end position="352"/>
    </location>
</feature>
<gene>
    <name evidence="3" type="ORF">SAMN05660209_04169</name>
</gene>
<feature type="transmembrane region" description="Helical" evidence="2">
    <location>
        <begin position="64"/>
        <end position="81"/>
    </location>
</feature>
<feature type="transmembrane region" description="Helical" evidence="2">
    <location>
        <begin position="243"/>
        <end position="262"/>
    </location>
</feature>
<dbReference type="EMBL" id="FNOT01000014">
    <property type="protein sequence ID" value="SDY94813.1"/>
    <property type="molecule type" value="Genomic_DNA"/>
</dbReference>
<name>A0A1H3P1G1_9ACTN</name>
<keyword evidence="2" id="KW-0472">Membrane</keyword>
<dbReference type="InterPro" id="IPR010640">
    <property type="entry name" value="Low_temperature_requirement_A"/>
</dbReference>
<accession>A0A1H3P1G1</accession>
<keyword evidence="4" id="KW-1185">Reference proteome</keyword>
<dbReference type="PANTHER" id="PTHR36840">
    <property type="entry name" value="BLL5714 PROTEIN"/>
    <property type="match status" value="1"/>
</dbReference>
<dbReference type="Pfam" id="PF06772">
    <property type="entry name" value="LtrA"/>
    <property type="match status" value="1"/>
</dbReference>
<feature type="region of interest" description="Disordered" evidence="1">
    <location>
        <begin position="1"/>
        <end position="22"/>
    </location>
</feature>
<feature type="transmembrane region" description="Helical" evidence="2">
    <location>
        <begin position="34"/>
        <end position="52"/>
    </location>
</feature>
<feature type="transmembrane region" description="Helical" evidence="2">
    <location>
        <begin position="215"/>
        <end position="237"/>
    </location>
</feature>
<feature type="transmembrane region" description="Helical" evidence="2">
    <location>
        <begin position="359"/>
        <end position="375"/>
    </location>
</feature>
<reference evidence="4" key="1">
    <citation type="submission" date="2016-10" db="EMBL/GenBank/DDBJ databases">
        <authorList>
            <person name="Varghese N."/>
            <person name="Submissions S."/>
        </authorList>
    </citation>
    <scope>NUCLEOTIDE SEQUENCE [LARGE SCALE GENOMIC DNA]</scope>
    <source>
        <strain evidence="4">DSM 45422</strain>
    </source>
</reference>
<feature type="transmembrane region" description="Helical" evidence="2">
    <location>
        <begin position="125"/>
        <end position="143"/>
    </location>
</feature>
<organism evidence="3 4">
    <name type="scientific">Geodermatophilus africanus</name>
    <dbReference type="NCBI Taxonomy" id="1137993"/>
    <lineage>
        <taxon>Bacteria</taxon>
        <taxon>Bacillati</taxon>
        <taxon>Actinomycetota</taxon>
        <taxon>Actinomycetes</taxon>
        <taxon>Geodermatophilales</taxon>
        <taxon>Geodermatophilaceae</taxon>
        <taxon>Geodermatophilus</taxon>
    </lineage>
</organism>
<evidence type="ECO:0000313" key="3">
    <source>
        <dbReference type="EMBL" id="SDY94813.1"/>
    </source>
</evidence>
<dbReference type="RefSeq" id="WP_091160558.1">
    <property type="nucleotide sequence ID" value="NZ_FNOT01000014.1"/>
</dbReference>
<sequence length="419" mass="44399">MSQHAERSSSPRPHLGRVRAEPKREDRAVTTLELFLDLVFVFALTQVTAFMADHLTATGLVQGLLVIALLWWSWTGYAWLGNLVEADEGVARIGMFAAMAAMFVLALCIPEAFDDLPGGLDGPVVVAVCYLVFRMLHLGLFYLLSGDDSGLRGQLLRFTPAVLAGTALLLVAAGTDGAAQTWLWAAALAADYGGTWLGGARGWRIRSARHFAERHGLIVIIALGESIVAIGVGVALLPISWPIVVASVLGLTLSGALWWAYFDMTALRAERAFAATPDDDRARFGRDAYTFVHLPLVAGVVLLALGLKKVLEYVGDTEAHGLADPLKGVALIALVGGVGLYLLASVAFAASAGAAVERVRLVVALLLLPLAWAGSALPALAMLGLLTGVMVALVAYESLRDAEARHRLRHEDGHAATSA</sequence>
<protein>
    <submittedName>
        <fullName evidence="3">Low temperature requirement protein LtrA</fullName>
    </submittedName>
</protein>
<feature type="transmembrane region" description="Helical" evidence="2">
    <location>
        <begin position="181"/>
        <end position="203"/>
    </location>
</feature>
<proteinExistence type="predicted"/>
<dbReference type="Proteomes" id="UP000198921">
    <property type="component" value="Unassembled WGS sequence"/>
</dbReference>
<dbReference type="STRING" id="1137993.SAMN05660209_04169"/>
<feature type="transmembrane region" description="Helical" evidence="2">
    <location>
        <begin position="155"/>
        <end position="175"/>
    </location>
</feature>
<evidence type="ECO:0000313" key="4">
    <source>
        <dbReference type="Proteomes" id="UP000198921"/>
    </source>
</evidence>
<keyword evidence="2" id="KW-1133">Transmembrane helix</keyword>
<evidence type="ECO:0000256" key="2">
    <source>
        <dbReference type="SAM" id="Phobius"/>
    </source>
</evidence>
<dbReference type="AlphaFoldDB" id="A0A1H3P1G1"/>
<feature type="transmembrane region" description="Helical" evidence="2">
    <location>
        <begin position="93"/>
        <end position="113"/>
    </location>
</feature>
<feature type="transmembrane region" description="Helical" evidence="2">
    <location>
        <begin position="381"/>
        <end position="399"/>
    </location>
</feature>
<keyword evidence="2" id="KW-0812">Transmembrane</keyword>